<feature type="transmembrane region" description="Helical" evidence="7">
    <location>
        <begin position="190"/>
        <end position="207"/>
    </location>
</feature>
<dbReference type="PANTHER" id="PTHR30477:SF0">
    <property type="entry name" value="METAL TRANSPORT SYSTEM MEMBRANE PROTEIN TM_0125-RELATED"/>
    <property type="match status" value="1"/>
</dbReference>
<dbReference type="RefSeq" id="WP_123222249.1">
    <property type="nucleotide sequence ID" value="NZ_RJSF01000019.1"/>
</dbReference>
<accession>A0A3N0GU63</accession>
<keyword evidence="4 7" id="KW-1133">Transmembrane helix</keyword>
<keyword evidence="5 7" id="KW-0472">Membrane</keyword>
<keyword evidence="9" id="KW-1185">Reference proteome</keyword>
<evidence type="ECO:0000313" key="8">
    <source>
        <dbReference type="EMBL" id="RNM15995.1"/>
    </source>
</evidence>
<reference evidence="8 9" key="1">
    <citation type="submission" date="2018-11" db="EMBL/GenBank/DDBJ databases">
        <authorList>
            <person name="Li F."/>
        </authorList>
    </citation>
    <scope>NUCLEOTIDE SEQUENCE [LARGE SCALE GENOMIC DNA]</scope>
    <source>
        <strain evidence="8 9">Gsoil 818</strain>
    </source>
</reference>
<feature type="transmembrane region" description="Helical" evidence="7">
    <location>
        <begin position="167"/>
        <end position="184"/>
    </location>
</feature>
<feature type="transmembrane region" description="Helical" evidence="7">
    <location>
        <begin position="219"/>
        <end position="239"/>
    </location>
</feature>
<dbReference type="Gene3D" id="1.10.3470.10">
    <property type="entry name" value="ABC transporter involved in vitamin B12 uptake, BtuC"/>
    <property type="match status" value="1"/>
</dbReference>
<dbReference type="AlphaFoldDB" id="A0A3N0GU63"/>
<evidence type="ECO:0000256" key="4">
    <source>
        <dbReference type="ARBA" id="ARBA00022989"/>
    </source>
</evidence>
<dbReference type="OrthoDB" id="9798540at2"/>
<evidence type="ECO:0000256" key="3">
    <source>
        <dbReference type="ARBA" id="ARBA00022692"/>
    </source>
</evidence>
<dbReference type="Pfam" id="PF00950">
    <property type="entry name" value="ABC-3"/>
    <property type="match status" value="1"/>
</dbReference>
<evidence type="ECO:0000313" key="9">
    <source>
        <dbReference type="Proteomes" id="UP000279994"/>
    </source>
</evidence>
<comment type="caution">
    <text evidence="8">The sequence shown here is derived from an EMBL/GenBank/DDBJ whole genome shotgun (WGS) entry which is preliminary data.</text>
</comment>
<organism evidence="8 9">
    <name type="scientific">Nocardioides pocheonensis</name>
    <dbReference type="NCBI Taxonomy" id="661485"/>
    <lineage>
        <taxon>Bacteria</taxon>
        <taxon>Bacillati</taxon>
        <taxon>Actinomycetota</taxon>
        <taxon>Actinomycetes</taxon>
        <taxon>Propionibacteriales</taxon>
        <taxon>Nocardioidaceae</taxon>
        <taxon>Nocardioides</taxon>
    </lineage>
</organism>
<keyword evidence="6" id="KW-0813">Transport</keyword>
<dbReference type="InterPro" id="IPR001626">
    <property type="entry name" value="ABC_TroCD"/>
</dbReference>
<evidence type="ECO:0000256" key="5">
    <source>
        <dbReference type="ARBA" id="ARBA00023136"/>
    </source>
</evidence>
<feature type="transmembrane region" description="Helical" evidence="7">
    <location>
        <begin position="90"/>
        <end position="112"/>
    </location>
</feature>
<evidence type="ECO:0000256" key="6">
    <source>
        <dbReference type="RuleBase" id="RU003943"/>
    </source>
</evidence>
<dbReference type="GO" id="GO:0043190">
    <property type="term" value="C:ATP-binding cassette (ABC) transporter complex"/>
    <property type="evidence" value="ECO:0007669"/>
    <property type="project" value="InterPro"/>
</dbReference>
<evidence type="ECO:0000256" key="1">
    <source>
        <dbReference type="ARBA" id="ARBA00004141"/>
    </source>
</evidence>
<dbReference type="PANTHER" id="PTHR30477">
    <property type="entry name" value="ABC-TRANSPORTER METAL-BINDING PROTEIN"/>
    <property type="match status" value="1"/>
</dbReference>
<protein>
    <submittedName>
        <fullName evidence="8">Metal ABC transporter permease</fullName>
    </submittedName>
</protein>
<dbReference type="CDD" id="cd06550">
    <property type="entry name" value="TM_ABC_iron-siderophores_like"/>
    <property type="match status" value="1"/>
</dbReference>
<name>A0A3N0GU63_9ACTN</name>
<dbReference type="EMBL" id="RJSF01000019">
    <property type="protein sequence ID" value="RNM15995.1"/>
    <property type="molecule type" value="Genomic_DNA"/>
</dbReference>
<feature type="transmembrane region" description="Helical" evidence="7">
    <location>
        <begin position="245"/>
        <end position="265"/>
    </location>
</feature>
<evidence type="ECO:0000256" key="7">
    <source>
        <dbReference type="SAM" id="Phobius"/>
    </source>
</evidence>
<comment type="similarity">
    <text evidence="2 6">Belongs to the ABC-3 integral membrane protein family.</text>
</comment>
<feature type="transmembrane region" description="Helical" evidence="7">
    <location>
        <begin position="61"/>
        <end position="78"/>
    </location>
</feature>
<dbReference type="GO" id="GO:0055085">
    <property type="term" value="P:transmembrane transport"/>
    <property type="evidence" value="ECO:0007669"/>
    <property type="project" value="InterPro"/>
</dbReference>
<dbReference type="InterPro" id="IPR037294">
    <property type="entry name" value="ABC_BtuC-like"/>
</dbReference>
<proteinExistence type="inferred from homology"/>
<gene>
    <name evidence="8" type="ORF">EFL26_07510</name>
</gene>
<keyword evidence="3 6" id="KW-0812">Transmembrane</keyword>
<comment type="subcellular location">
    <subcellularLocation>
        <location evidence="6">Cell membrane</location>
        <topology evidence="6">Multi-pass membrane protein</topology>
    </subcellularLocation>
    <subcellularLocation>
        <location evidence="1">Membrane</location>
        <topology evidence="1">Multi-pass membrane protein</topology>
    </subcellularLocation>
</comment>
<dbReference type="SUPFAM" id="SSF81345">
    <property type="entry name" value="ABC transporter involved in vitamin B12 uptake, BtuC"/>
    <property type="match status" value="1"/>
</dbReference>
<feature type="transmembrane region" description="Helical" evidence="7">
    <location>
        <begin position="132"/>
        <end position="155"/>
    </location>
</feature>
<sequence length="328" mass="33696">MDILTAAFMVRALIAAAVTGLAAPAIGTFLVQRRLSLMGDGIGHISVTGVALGLLTGTSPTLTAVVVAIVGAVAIELIRASGRASGDVALALIFYGGLAGGLMLVSLGGKGIASINSYLFGSLLSISPTDVWVSVGLAGLVVALSLSLLPQLFSVSNDEDFARTTGLSVRFYNVLISVLAAVTVSVAMRTVGLLLVSALLVIPVATAQQFSRGFRSTMLAAMVAGLLASVVGVALSAYADLPPGSTIVLVALLGFAVTAPVGMVVQRRRLARVPFEMAEPPAEQAVEEPHRHAHGPGCGHLAIEHGDHVDYIHDGHRHAVHGGHYDEH</sequence>
<feature type="transmembrane region" description="Helical" evidence="7">
    <location>
        <begin position="6"/>
        <end position="30"/>
    </location>
</feature>
<dbReference type="Proteomes" id="UP000279994">
    <property type="component" value="Unassembled WGS sequence"/>
</dbReference>
<evidence type="ECO:0000256" key="2">
    <source>
        <dbReference type="ARBA" id="ARBA00008034"/>
    </source>
</evidence>
<dbReference type="GO" id="GO:0010043">
    <property type="term" value="P:response to zinc ion"/>
    <property type="evidence" value="ECO:0007669"/>
    <property type="project" value="TreeGrafter"/>
</dbReference>